<dbReference type="EMBL" id="CADCWP010000089">
    <property type="protein sequence ID" value="CAA9567545.1"/>
    <property type="molecule type" value="Genomic_DNA"/>
</dbReference>
<protein>
    <recommendedName>
        <fullName evidence="1">SCP domain-containing protein</fullName>
    </recommendedName>
</protein>
<dbReference type="CDD" id="cd05379">
    <property type="entry name" value="CAP_bacterial"/>
    <property type="match status" value="1"/>
</dbReference>
<dbReference type="Gene3D" id="3.40.33.10">
    <property type="entry name" value="CAP"/>
    <property type="match status" value="1"/>
</dbReference>
<evidence type="ECO:0000259" key="1">
    <source>
        <dbReference type="Pfam" id="PF00188"/>
    </source>
</evidence>
<feature type="domain" description="SCP" evidence="1">
    <location>
        <begin position="39"/>
        <end position="83"/>
    </location>
</feature>
<organism evidence="2">
    <name type="scientific">uncultured Truepera sp</name>
    <dbReference type="NCBI Taxonomy" id="543023"/>
    <lineage>
        <taxon>Bacteria</taxon>
        <taxon>Thermotogati</taxon>
        <taxon>Deinococcota</taxon>
        <taxon>Deinococci</taxon>
        <taxon>Trueperales</taxon>
        <taxon>Trueperaceae</taxon>
        <taxon>Truepera</taxon>
        <taxon>environmental samples</taxon>
    </lineage>
</organism>
<gene>
    <name evidence="2" type="ORF">AVDCRST_MAG86-1200</name>
</gene>
<sequence length="284" mass="29612">MADLGYFSHTSPLSEHATLALRVAQSGGFIRTLGENLALVGSADTAQASVGGWLASPGHRADPLHARFTHVGFGAAAYPDGRVAVAQVLGYQPATLRGAQLVSVLAEAPLLELTVSLSAPGETAVFYGEHSSPPQTLAAGTHILTVPLSDPPTLPLPVGLGLRAGGAAGGFILQDDGWLHTTGWRRSRNLSGAQARLLKVTLSGSLKRTSEFHLDFASAAPALSAWKDETLLPLRTDGTRLSVELTDTQNPVHVGEAHPDGRYAVIYSFLPNIDGAPSVLPLGE</sequence>
<proteinExistence type="predicted"/>
<accession>A0A6J4V433</accession>
<dbReference type="InterPro" id="IPR035940">
    <property type="entry name" value="CAP_sf"/>
</dbReference>
<name>A0A6J4V433_9DEIN</name>
<dbReference type="AlphaFoldDB" id="A0A6J4V433"/>
<dbReference type="SUPFAM" id="SSF55797">
    <property type="entry name" value="PR-1-like"/>
    <property type="match status" value="1"/>
</dbReference>
<reference evidence="2" key="1">
    <citation type="submission" date="2020-02" db="EMBL/GenBank/DDBJ databases">
        <authorList>
            <person name="Meier V. D."/>
        </authorList>
    </citation>
    <scope>NUCLEOTIDE SEQUENCE</scope>
    <source>
        <strain evidence="2">AVDCRST_MAG86</strain>
    </source>
</reference>
<dbReference type="InterPro" id="IPR014044">
    <property type="entry name" value="CAP_dom"/>
</dbReference>
<dbReference type="Pfam" id="PF00188">
    <property type="entry name" value="CAP"/>
    <property type="match status" value="1"/>
</dbReference>
<evidence type="ECO:0000313" key="2">
    <source>
        <dbReference type="EMBL" id="CAA9567545.1"/>
    </source>
</evidence>